<dbReference type="Proteomes" id="UP000270924">
    <property type="component" value="Unassembled WGS sequence"/>
</dbReference>
<name>A0A3P7DPX2_WUCBA</name>
<dbReference type="AlphaFoldDB" id="A0A3P7DPX2"/>
<feature type="non-terminal residue" evidence="1">
    <location>
        <position position="85"/>
    </location>
</feature>
<accession>A0A3P7DPX2</accession>
<sequence>MLRLIRIPEICDVLYRERTEHEKAVKQENQAISTGTVTIFLLELLQKAKFDGSGLIICEPDKVDREDAFDMCRDKNIRRAHELHQ</sequence>
<evidence type="ECO:0000313" key="1">
    <source>
        <dbReference type="EMBL" id="VDM12001.1"/>
    </source>
</evidence>
<organism evidence="1 2">
    <name type="scientific">Wuchereria bancrofti</name>
    <dbReference type="NCBI Taxonomy" id="6293"/>
    <lineage>
        <taxon>Eukaryota</taxon>
        <taxon>Metazoa</taxon>
        <taxon>Ecdysozoa</taxon>
        <taxon>Nematoda</taxon>
        <taxon>Chromadorea</taxon>
        <taxon>Rhabditida</taxon>
        <taxon>Spirurina</taxon>
        <taxon>Spiruromorpha</taxon>
        <taxon>Filarioidea</taxon>
        <taxon>Onchocercidae</taxon>
        <taxon>Wuchereria</taxon>
    </lineage>
</organism>
<protein>
    <submittedName>
        <fullName evidence="1">Uncharacterized protein</fullName>
    </submittedName>
</protein>
<dbReference type="InParanoid" id="A0A3P7DPX2"/>
<reference evidence="1 2" key="1">
    <citation type="submission" date="2018-11" db="EMBL/GenBank/DDBJ databases">
        <authorList>
            <consortium name="Pathogen Informatics"/>
        </authorList>
    </citation>
    <scope>NUCLEOTIDE SEQUENCE [LARGE SCALE GENOMIC DNA]</scope>
</reference>
<evidence type="ECO:0000313" key="2">
    <source>
        <dbReference type="Proteomes" id="UP000270924"/>
    </source>
</evidence>
<proteinExistence type="predicted"/>
<gene>
    <name evidence="1" type="ORF">WBA_LOCUS5387</name>
</gene>
<dbReference type="EMBL" id="UYWW01002641">
    <property type="protein sequence ID" value="VDM12001.1"/>
    <property type="molecule type" value="Genomic_DNA"/>
</dbReference>
<keyword evidence="2" id="KW-1185">Reference proteome</keyword>